<evidence type="ECO:0000313" key="3">
    <source>
        <dbReference type="Proteomes" id="UP000676336"/>
    </source>
</evidence>
<proteinExistence type="predicted"/>
<gene>
    <name evidence="2" type="ORF">SMN809_LOCUS73889</name>
</gene>
<evidence type="ECO:0000256" key="1">
    <source>
        <dbReference type="SAM" id="MobiDB-lite"/>
    </source>
</evidence>
<dbReference type="EMBL" id="CAJOBI010328928">
    <property type="protein sequence ID" value="CAF5195693.1"/>
    <property type="molecule type" value="Genomic_DNA"/>
</dbReference>
<name>A0A8S3I899_9BILA</name>
<comment type="caution">
    <text evidence="2">The sequence shown here is derived from an EMBL/GenBank/DDBJ whole genome shotgun (WGS) entry which is preliminary data.</text>
</comment>
<reference evidence="2" key="1">
    <citation type="submission" date="2021-02" db="EMBL/GenBank/DDBJ databases">
        <authorList>
            <person name="Nowell W R."/>
        </authorList>
    </citation>
    <scope>NUCLEOTIDE SEQUENCE</scope>
</reference>
<protein>
    <submittedName>
        <fullName evidence="2">Uncharacterized protein</fullName>
    </submittedName>
</protein>
<sequence length="104" mass="12106">LIDSDRKRELDKVKRLRQHSSNTIFDARKLSLDPLFGRESPTNHNWMHQEMKKILPFSHFKRQSPTNSIDQLSDGLRNAKDITNPSDNTSKRSNSSPLQKFKVC</sequence>
<feature type="non-terminal residue" evidence="2">
    <location>
        <position position="1"/>
    </location>
</feature>
<feature type="compositionally biased region" description="Polar residues" evidence="1">
    <location>
        <begin position="81"/>
        <end position="98"/>
    </location>
</feature>
<evidence type="ECO:0000313" key="2">
    <source>
        <dbReference type="EMBL" id="CAF5195693.1"/>
    </source>
</evidence>
<dbReference type="Proteomes" id="UP000676336">
    <property type="component" value="Unassembled WGS sequence"/>
</dbReference>
<accession>A0A8S3I899</accession>
<feature type="region of interest" description="Disordered" evidence="1">
    <location>
        <begin position="63"/>
        <end position="104"/>
    </location>
</feature>
<organism evidence="2 3">
    <name type="scientific">Rotaria magnacalcarata</name>
    <dbReference type="NCBI Taxonomy" id="392030"/>
    <lineage>
        <taxon>Eukaryota</taxon>
        <taxon>Metazoa</taxon>
        <taxon>Spiralia</taxon>
        <taxon>Gnathifera</taxon>
        <taxon>Rotifera</taxon>
        <taxon>Eurotatoria</taxon>
        <taxon>Bdelloidea</taxon>
        <taxon>Philodinida</taxon>
        <taxon>Philodinidae</taxon>
        <taxon>Rotaria</taxon>
    </lineage>
</organism>
<dbReference type="AlphaFoldDB" id="A0A8S3I899"/>